<dbReference type="RefSeq" id="WP_145937102.1">
    <property type="nucleotide sequence ID" value="NZ_BNAV01000011.1"/>
</dbReference>
<dbReference type="PANTHER" id="PTHR23132">
    <property type="entry name" value="D-ALANINE--D-ALANINE LIGASE"/>
    <property type="match status" value="1"/>
</dbReference>
<evidence type="ECO:0000259" key="2">
    <source>
        <dbReference type="PROSITE" id="PS50975"/>
    </source>
</evidence>
<name>A0A8H9MG25_9PSEU</name>
<dbReference type="OrthoDB" id="5420347at2"/>
<dbReference type="PANTHER" id="PTHR23132:SF23">
    <property type="entry name" value="D-ALANINE--D-ALANINE LIGASE B"/>
    <property type="match status" value="1"/>
</dbReference>
<feature type="domain" description="ATP-grasp" evidence="2">
    <location>
        <begin position="143"/>
        <end position="330"/>
    </location>
</feature>
<sequence length="450" mass="49459">MTQEPNSSRGRPRVLLVGAAPNMYAFLAVLRPHVEFIAATNWLHKATTCARSRWCDEFWPISVAEPTGWDVTAGVPADDATLGFVRHVLDLAAYLEITHVVPGSDQMIFWLSGYRSAFTDAGIVLCCPDFDAGSLVQDKIRLNEFAERHGVPVPRRVVVEDDAAALAAREDLGFPVVVKGLTSTGASGVRYVTDDGELVAAVRELRASSPEVALHEYVPGAIEPSVTFLLDEKGRPVVETWLRKIRYADSGRSCCVISMPPPRGADAVRELARESGLTGWCAFQFKVDSRGGELVLIEGNPRIGNNFKILVELWRRLGIDVGRLTLAAWNGQALPRHLTPPGLLGVSVLEEPTAFAVALRGRRRKPFRRDNRPPGLPRFVLATLATYARRPVLDVITKSLLRDPAFFVAAAKRLVRIRVPQPQFVPWGDATLPLRRTGSRQLGVDEERGG</sequence>
<keyword evidence="1" id="KW-0067">ATP-binding</keyword>
<dbReference type="GO" id="GO:0008716">
    <property type="term" value="F:D-alanine-D-alanine ligase activity"/>
    <property type="evidence" value="ECO:0007669"/>
    <property type="project" value="TreeGrafter"/>
</dbReference>
<dbReference type="Gene3D" id="3.30.470.20">
    <property type="entry name" value="ATP-grasp fold, B domain"/>
    <property type="match status" value="1"/>
</dbReference>
<protein>
    <recommendedName>
        <fullName evidence="2">ATP-grasp domain-containing protein</fullName>
    </recommendedName>
</protein>
<dbReference type="EMBL" id="BNAV01000011">
    <property type="protein sequence ID" value="GHF76634.1"/>
    <property type="molecule type" value="Genomic_DNA"/>
</dbReference>
<comment type="caution">
    <text evidence="3">The sequence shown here is derived from an EMBL/GenBank/DDBJ whole genome shotgun (WGS) entry which is preliminary data.</text>
</comment>
<dbReference type="GO" id="GO:0046872">
    <property type="term" value="F:metal ion binding"/>
    <property type="evidence" value="ECO:0007669"/>
    <property type="project" value="InterPro"/>
</dbReference>
<dbReference type="Pfam" id="PF02786">
    <property type="entry name" value="CPSase_L_D2"/>
    <property type="match status" value="1"/>
</dbReference>
<evidence type="ECO:0000256" key="1">
    <source>
        <dbReference type="PROSITE-ProRule" id="PRU00409"/>
    </source>
</evidence>
<keyword evidence="1" id="KW-0547">Nucleotide-binding</keyword>
<gene>
    <name evidence="3" type="ORF">GCM10017566_58430</name>
</gene>
<dbReference type="Proteomes" id="UP000658656">
    <property type="component" value="Unassembled WGS sequence"/>
</dbReference>
<dbReference type="InterPro" id="IPR005479">
    <property type="entry name" value="CPAse_ATP-bd"/>
</dbReference>
<organism evidence="3 4">
    <name type="scientific">Amycolatopsis bartoniae</name>
    <dbReference type="NCBI Taxonomy" id="941986"/>
    <lineage>
        <taxon>Bacteria</taxon>
        <taxon>Bacillati</taxon>
        <taxon>Actinomycetota</taxon>
        <taxon>Actinomycetes</taxon>
        <taxon>Pseudonocardiales</taxon>
        <taxon>Pseudonocardiaceae</taxon>
        <taxon>Amycolatopsis</taxon>
    </lineage>
</organism>
<dbReference type="SUPFAM" id="SSF56059">
    <property type="entry name" value="Glutathione synthetase ATP-binding domain-like"/>
    <property type="match status" value="1"/>
</dbReference>
<dbReference type="Gene3D" id="3.30.1490.20">
    <property type="entry name" value="ATP-grasp fold, A domain"/>
    <property type="match status" value="1"/>
</dbReference>
<evidence type="ECO:0000313" key="3">
    <source>
        <dbReference type="EMBL" id="GHF76634.1"/>
    </source>
</evidence>
<accession>A0A8H9MG25</accession>
<dbReference type="InterPro" id="IPR013815">
    <property type="entry name" value="ATP_grasp_subdomain_1"/>
</dbReference>
<dbReference type="AlphaFoldDB" id="A0A8H9MG25"/>
<reference evidence="3" key="1">
    <citation type="journal article" date="2014" name="Int. J. Syst. Evol. Microbiol.">
        <title>Complete genome sequence of Corynebacterium casei LMG S-19264T (=DSM 44701T), isolated from a smear-ripened cheese.</title>
        <authorList>
            <consortium name="US DOE Joint Genome Institute (JGI-PGF)"/>
            <person name="Walter F."/>
            <person name="Albersmeier A."/>
            <person name="Kalinowski J."/>
            <person name="Ruckert C."/>
        </authorList>
    </citation>
    <scope>NUCLEOTIDE SEQUENCE</scope>
    <source>
        <strain evidence="3">CGMCC 4.7679</strain>
    </source>
</reference>
<evidence type="ECO:0000313" key="4">
    <source>
        <dbReference type="Proteomes" id="UP000658656"/>
    </source>
</evidence>
<dbReference type="InterPro" id="IPR011761">
    <property type="entry name" value="ATP-grasp"/>
</dbReference>
<keyword evidence="4" id="KW-1185">Reference proteome</keyword>
<proteinExistence type="predicted"/>
<dbReference type="PROSITE" id="PS50975">
    <property type="entry name" value="ATP_GRASP"/>
    <property type="match status" value="1"/>
</dbReference>
<reference evidence="3" key="2">
    <citation type="submission" date="2020-09" db="EMBL/GenBank/DDBJ databases">
        <authorList>
            <person name="Sun Q."/>
            <person name="Zhou Y."/>
        </authorList>
    </citation>
    <scope>NUCLEOTIDE SEQUENCE</scope>
    <source>
        <strain evidence="3">CGMCC 4.7679</strain>
    </source>
</reference>
<dbReference type="GO" id="GO:0005524">
    <property type="term" value="F:ATP binding"/>
    <property type="evidence" value="ECO:0007669"/>
    <property type="project" value="UniProtKB-UniRule"/>
</dbReference>